<evidence type="ECO:0000313" key="9">
    <source>
        <dbReference type="EMBL" id="VAW21042.1"/>
    </source>
</evidence>
<dbReference type="Gene3D" id="3.90.20.20">
    <property type="match status" value="1"/>
</dbReference>
<dbReference type="PRINTS" id="PR00773">
    <property type="entry name" value="GRPEPROTEIN"/>
</dbReference>
<evidence type="ECO:0000256" key="2">
    <source>
        <dbReference type="ARBA" id="ARBA00009054"/>
    </source>
</evidence>
<accession>A0A3B0U369</accession>
<dbReference type="NCBIfam" id="NF010739">
    <property type="entry name" value="PRK14141.1"/>
    <property type="match status" value="1"/>
</dbReference>
<dbReference type="SUPFAM" id="SSF51064">
    <property type="entry name" value="Head domain of nucleotide exchange factor GrpE"/>
    <property type="match status" value="1"/>
</dbReference>
<evidence type="ECO:0000256" key="5">
    <source>
        <dbReference type="ARBA" id="ARBA00023016"/>
    </source>
</evidence>
<dbReference type="InterPro" id="IPR009012">
    <property type="entry name" value="GrpE_head"/>
</dbReference>
<keyword evidence="4" id="KW-0963">Cytoplasm</keyword>
<dbReference type="CDD" id="cd00446">
    <property type="entry name" value="GrpE"/>
    <property type="match status" value="1"/>
</dbReference>
<dbReference type="SUPFAM" id="SSF58014">
    <property type="entry name" value="Coiled-coil domain of nucleotide exchange factor GrpE"/>
    <property type="match status" value="1"/>
</dbReference>
<comment type="subunit">
    <text evidence="3">Homodimer.</text>
</comment>
<keyword evidence="5 9" id="KW-0346">Stress response</keyword>
<sequence>MGNKPDEPEFTIPEDISFGEGLQSNDDASDMDIPGMDTTNVEMAELLVAAQEENAQLKDRLLRTVADMENLRKRTQREVRDARAYAIADFARDMLNATDNLSRALGVIPEDFRTNADAQTKSLIEGIEMTDREMQRLMQKNGVKPILAEGEKFNPHKHQAMFEVPNPDVPAGIVVQVVQMGFEIGDRVLRPAMVGVSKGGPKIAPQTSENQPDPERSAHMDENDFSSHVDKEA</sequence>
<feature type="region of interest" description="Disordered" evidence="8">
    <location>
        <begin position="1"/>
        <end position="30"/>
    </location>
</feature>
<proteinExistence type="inferred from homology"/>
<protein>
    <submittedName>
        <fullName evidence="9">Heat shock protein GrpE</fullName>
    </submittedName>
</protein>
<evidence type="ECO:0000256" key="8">
    <source>
        <dbReference type="SAM" id="MobiDB-lite"/>
    </source>
</evidence>
<keyword evidence="6" id="KW-0143">Chaperone</keyword>
<dbReference type="Pfam" id="PF01025">
    <property type="entry name" value="GrpE"/>
    <property type="match status" value="1"/>
</dbReference>
<organism evidence="9">
    <name type="scientific">hydrothermal vent metagenome</name>
    <dbReference type="NCBI Taxonomy" id="652676"/>
    <lineage>
        <taxon>unclassified sequences</taxon>
        <taxon>metagenomes</taxon>
        <taxon>ecological metagenomes</taxon>
    </lineage>
</organism>
<evidence type="ECO:0000256" key="4">
    <source>
        <dbReference type="ARBA" id="ARBA00022490"/>
    </source>
</evidence>
<feature type="region of interest" description="Disordered" evidence="8">
    <location>
        <begin position="196"/>
        <end position="233"/>
    </location>
</feature>
<dbReference type="GO" id="GO:0005737">
    <property type="term" value="C:cytoplasm"/>
    <property type="evidence" value="ECO:0007669"/>
    <property type="project" value="UniProtKB-SubCell"/>
</dbReference>
<evidence type="ECO:0000256" key="6">
    <source>
        <dbReference type="ARBA" id="ARBA00023186"/>
    </source>
</evidence>
<comment type="subcellular location">
    <subcellularLocation>
        <location evidence="1">Cytoplasm</location>
    </subcellularLocation>
</comment>
<dbReference type="PANTHER" id="PTHR21237">
    <property type="entry name" value="GRPE PROTEIN"/>
    <property type="match status" value="1"/>
</dbReference>
<reference evidence="9" key="1">
    <citation type="submission" date="2018-06" db="EMBL/GenBank/DDBJ databases">
        <authorList>
            <person name="Zhirakovskaya E."/>
        </authorList>
    </citation>
    <scope>NUCLEOTIDE SEQUENCE</scope>
</reference>
<name>A0A3B0U369_9ZZZZ</name>
<dbReference type="GO" id="GO:0006457">
    <property type="term" value="P:protein folding"/>
    <property type="evidence" value="ECO:0007669"/>
    <property type="project" value="InterPro"/>
</dbReference>
<dbReference type="EMBL" id="UOEQ01000321">
    <property type="protein sequence ID" value="VAW21042.1"/>
    <property type="molecule type" value="Genomic_DNA"/>
</dbReference>
<dbReference type="InterPro" id="IPR013805">
    <property type="entry name" value="GrpE_CC"/>
</dbReference>
<comment type="similarity">
    <text evidence="2">Belongs to the GrpE family.</text>
</comment>
<keyword evidence="7" id="KW-0175">Coiled coil</keyword>
<feature type="coiled-coil region" evidence="7">
    <location>
        <begin position="40"/>
        <end position="85"/>
    </location>
</feature>
<dbReference type="GO" id="GO:0000774">
    <property type="term" value="F:adenyl-nucleotide exchange factor activity"/>
    <property type="evidence" value="ECO:0007669"/>
    <property type="project" value="InterPro"/>
</dbReference>
<feature type="compositionally biased region" description="Basic and acidic residues" evidence="8">
    <location>
        <begin position="213"/>
        <end position="233"/>
    </location>
</feature>
<dbReference type="AlphaFoldDB" id="A0A3B0U369"/>
<dbReference type="PROSITE" id="PS01071">
    <property type="entry name" value="GRPE"/>
    <property type="match status" value="1"/>
</dbReference>
<gene>
    <name evidence="9" type="ORF">MNBD_ALPHA11-1374</name>
</gene>
<evidence type="ECO:0000256" key="3">
    <source>
        <dbReference type="ARBA" id="ARBA00011738"/>
    </source>
</evidence>
<dbReference type="GO" id="GO:0042803">
    <property type="term" value="F:protein homodimerization activity"/>
    <property type="evidence" value="ECO:0007669"/>
    <property type="project" value="InterPro"/>
</dbReference>
<evidence type="ECO:0000256" key="7">
    <source>
        <dbReference type="SAM" id="Coils"/>
    </source>
</evidence>
<dbReference type="InterPro" id="IPR000740">
    <property type="entry name" value="GrpE"/>
</dbReference>
<dbReference type="Gene3D" id="2.30.22.10">
    <property type="entry name" value="Head domain of nucleotide exchange factor GrpE"/>
    <property type="match status" value="1"/>
</dbReference>
<evidence type="ECO:0000256" key="1">
    <source>
        <dbReference type="ARBA" id="ARBA00004496"/>
    </source>
</evidence>
<dbReference type="FunFam" id="2.30.22.10:FF:000001">
    <property type="entry name" value="Protein GrpE"/>
    <property type="match status" value="1"/>
</dbReference>
<dbReference type="HAMAP" id="MF_01151">
    <property type="entry name" value="GrpE"/>
    <property type="match status" value="1"/>
</dbReference>
<dbReference type="GO" id="GO:0051082">
    <property type="term" value="F:unfolded protein binding"/>
    <property type="evidence" value="ECO:0007669"/>
    <property type="project" value="TreeGrafter"/>
</dbReference>
<dbReference type="GO" id="GO:0051087">
    <property type="term" value="F:protein-folding chaperone binding"/>
    <property type="evidence" value="ECO:0007669"/>
    <property type="project" value="InterPro"/>
</dbReference>
<dbReference type="PANTHER" id="PTHR21237:SF23">
    <property type="entry name" value="GRPE PROTEIN HOMOLOG, MITOCHONDRIAL"/>
    <property type="match status" value="1"/>
</dbReference>